<evidence type="ECO:0000256" key="4">
    <source>
        <dbReference type="ARBA" id="ARBA00023136"/>
    </source>
</evidence>
<dbReference type="PANTHER" id="PTHR33048:SF47">
    <property type="entry name" value="INTEGRAL MEMBRANE PROTEIN-RELATED"/>
    <property type="match status" value="1"/>
</dbReference>
<evidence type="ECO:0000259" key="7">
    <source>
        <dbReference type="Pfam" id="PF20684"/>
    </source>
</evidence>
<keyword evidence="9" id="KW-1185">Reference proteome</keyword>
<comment type="subcellular location">
    <subcellularLocation>
        <location evidence="1">Membrane</location>
        <topology evidence="1">Multi-pass membrane protein</topology>
    </subcellularLocation>
</comment>
<evidence type="ECO:0000256" key="5">
    <source>
        <dbReference type="ARBA" id="ARBA00038359"/>
    </source>
</evidence>
<dbReference type="AlphaFoldDB" id="A0A8H3FTX5"/>
<dbReference type="OrthoDB" id="5329176at2759"/>
<name>A0A8H3FTX5_9LECA</name>
<evidence type="ECO:0000256" key="6">
    <source>
        <dbReference type="SAM" id="Phobius"/>
    </source>
</evidence>
<keyword evidence="3 6" id="KW-1133">Transmembrane helix</keyword>
<evidence type="ECO:0000256" key="1">
    <source>
        <dbReference type="ARBA" id="ARBA00004141"/>
    </source>
</evidence>
<keyword evidence="4 6" id="KW-0472">Membrane</keyword>
<dbReference type="InterPro" id="IPR049326">
    <property type="entry name" value="Rhodopsin_dom_fungi"/>
</dbReference>
<protein>
    <recommendedName>
        <fullName evidence="7">Rhodopsin domain-containing protein</fullName>
    </recommendedName>
</protein>
<evidence type="ECO:0000313" key="9">
    <source>
        <dbReference type="Proteomes" id="UP000664203"/>
    </source>
</evidence>
<dbReference type="EMBL" id="CAJPDR010000289">
    <property type="protein sequence ID" value="CAF9930619.1"/>
    <property type="molecule type" value="Genomic_DNA"/>
</dbReference>
<dbReference type="PANTHER" id="PTHR33048">
    <property type="entry name" value="PTH11-LIKE INTEGRAL MEMBRANE PROTEIN (AFU_ORTHOLOGUE AFUA_5G11245)"/>
    <property type="match status" value="1"/>
</dbReference>
<feature type="transmembrane region" description="Helical" evidence="6">
    <location>
        <begin position="133"/>
        <end position="153"/>
    </location>
</feature>
<keyword evidence="2 6" id="KW-0812">Transmembrane</keyword>
<organism evidence="8 9">
    <name type="scientific">Alectoria fallacina</name>
    <dbReference type="NCBI Taxonomy" id="1903189"/>
    <lineage>
        <taxon>Eukaryota</taxon>
        <taxon>Fungi</taxon>
        <taxon>Dikarya</taxon>
        <taxon>Ascomycota</taxon>
        <taxon>Pezizomycotina</taxon>
        <taxon>Lecanoromycetes</taxon>
        <taxon>OSLEUM clade</taxon>
        <taxon>Lecanoromycetidae</taxon>
        <taxon>Lecanorales</taxon>
        <taxon>Lecanorineae</taxon>
        <taxon>Parmeliaceae</taxon>
        <taxon>Alectoria</taxon>
    </lineage>
</organism>
<proteinExistence type="inferred from homology"/>
<accession>A0A8H3FTX5</accession>
<feature type="transmembrane region" description="Helical" evidence="6">
    <location>
        <begin position="20"/>
        <end position="40"/>
    </location>
</feature>
<dbReference type="Pfam" id="PF20684">
    <property type="entry name" value="Fung_rhodopsin"/>
    <property type="match status" value="1"/>
</dbReference>
<feature type="domain" description="Rhodopsin" evidence="7">
    <location>
        <begin position="40"/>
        <end position="259"/>
    </location>
</feature>
<reference evidence="8" key="1">
    <citation type="submission" date="2021-03" db="EMBL/GenBank/DDBJ databases">
        <authorList>
            <person name="Tagirdzhanova G."/>
        </authorList>
    </citation>
    <scope>NUCLEOTIDE SEQUENCE</scope>
</reference>
<evidence type="ECO:0000256" key="3">
    <source>
        <dbReference type="ARBA" id="ARBA00022989"/>
    </source>
</evidence>
<gene>
    <name evidence="8" type="ORF">ALECFALPRED_004652</name>
</gene>
<feature type="transmembrane region" description="Helical" evidence="6">
    <location>
        <begin position="187"/>
        <end position="205"/>
    </location>
</feature>
<comment type="similarity">
    <text evidence="5">Belongs to the SAT4 family.</text>
</comment>
<feature type="transmembrane region" description="Helical" evidence="6">
    <location>
        <begin position="212"/>
        <end position="233"/>
    </location>
</feature>
<dbReference type="GO" id="GO:0016020">
    <property type="term" value="C:membrane"/>
    <property type="evidence" value="ECO:0007669"/>
    <property type="project" value="UniProtKB-SubCell"/>
</dbReference>
<sequence length="260" mass="29042">MSSSSSPPKLPQSYINEFIGYKLADTAIAFIVLETVFVVLRCWSRYLQKASIGWDDILIIPAYLFCLVAVKYGGVGHHIDAIMQVAPEKLYYWGRTCLITIPVLYIVSTTLPKLVILTVYLRIFVHKWSRISCYVIGAVLVASCILNVILSIWQCSPPDYVWNKTIPNGFCRDNVQVHFRWGTFPNIVTDVAMLILPLPVIWGLQIPPRVKIGLTVTFIIGSIGLITSIVRFAEFLGTAAFDDGTWASVKLALWACVEPG</sequence>
<feature type="transmembrane region" description="Helical" evidence="6">
    <location>
        <begin position="52"/>
        <end position="72"/>
    </location>
</feature>
<dbReference type="Proteomes" id="UP000664203">
    <property type="component" value="Unassembled WGS sequence"/>
</dbReference>
<dbReference type="InterPro" id="IPR052337">
    <property type="entry name" value="SAT4-like"/>
</dbReference>
<comment type="caution">
    <text evidence="8">The sequence shown here is derived from an EMBL/GenBank/DDBJ whole genome shotgun (WGS) entry which is preliminary data.</text>
</comment>
<evidence type="ECO:0000313" key="8">
    <source>
        <dbReference type="EMBL" id="CAF9930619.1"/>
    </source>
</evidence>
<evidence type="ECO:0000256" key="2">
    <source>
        <dbReference type="ARBA" id="ARBA00022692"/>
    </source>
</evidence>
<feature type="transmembrane region" description="Helical" evidence="6">
    <location>
        <begin position="92"/>
        <end position="121"/>
    </location>
</feature>
<feature type="non-terminal residue" evidence="8">
    <location>
        <position position="260"/>
    </location>
</feature>